<name>A0ABS2MX72_9BACI</name>
<keyword evidence="2" id="KW-1185">Reference proteome</keyword>
<dbReference type="Proteomes" id="UP001296943">
    <property type="component" value="Unassembled WGS sequence"/>
</dbReference>
<gene>
    <name evidence="1" type="ORF">JOC48_000871</name>
</gene>
<dbReference type="EMBL" id="JAFBDR010000003">
    <property type="protein sequence ID" value="MBM7570393.1"/>
    <property type="molecule type" value="Genomic_DNA"/>
</dbReference>
<dbReference type="RefSeq" id="WP_204497808.1">
    <property type="nucleotide sequence ID" value="NZ_JAFBDR010000003.1"/>
</dbReference>
<protein>
    <recommendedName>
        <fullName evidence="3">YrzI family small protein</fullName>
    </recommendedName>
</protein>
<evidence type="ECO:0000313" key="2">
    <source>
        <dbReference type="Proteomes" id="UP001296943"/>
    </source>
</evidence>
<accession>A0ABS2MX72</accession>
<proteinExistence type="predicted"/>
<reference evidence="1 2" key="1">
    <citation type="submission" date="2021-01" db="EMBL/GenBank/DDBJ databases">
        <title>Genomic Encyclopedia of Type Strains, Phase IV (KMG-IV): sequencing the most valuable type-strain genomes for metagenomic binning, comparative biology and taxonomic classification.</title>
        <authorList>
            <person name="Goeker M."/>
        </authorList>
    </citation>
    <scope>NUCLEOTIDE SEQUENCE [LARGE SCALE GENOMIC DNA]</scope>
    <source>
        <strain evidence="1 2">DSM 23711</strain>
    </source>
</reference>
<evidence type="ECO:0000313" key="1">
    <source>
        <dbReference type="EMBL" id="MBM7570393.1"/>
    </source>
</evidence>
<sequence length="54" mass="6909">MKRIYYRFKYNWHLSKFKKLKVRKDECVDQQNQQLIESELNYHERAAFQYMFKS</sequence>
<evidence type="ECO:0008006" key="3">
    <source>
        <dbReference type="Google" id="ProtNLM"/>
    </source>
</evidence>
<comment type="caution">
    <text evidence="1">The sequence shown here is derived from an EMBL/GenBank/DDBJ whole genome shotgun (WGS) entry which is preliminary data.</text>
</comment>
<organism evidence="1 2">
    <name type="scientific">Aquibacillus albus</name>
    <dbReference type="NCBI Taxonomy" id="1168171"/>
    <lineage>
        <taxon>Bacteria</taxon>
        <taxon>Bacillati</taxon>
        <taxon>Bacillota</taxon>
        <taxon>Bacilli</taxon>
        <taxon>Bacillales</taxon>
        <taxon>Bacillaceae</taxon>
        <taxon>Aquibacillus</taxon>
    </lineage>
</organism>